<dbReference type="RefSeq" id="WP_045094370.1">
    <property type="nucleotide sequence ID" value="NZ_LN614827.1"/>
</dbReference>
<evidence type="ECO:0000313" key="8">
    <source>
        <dbReference type="EMBL" id="CEG55491.1"/>
    </source>
</evidence>
<dbReference type="InterPro" id="IPR001238">
    <property type="entry name" value="DNA-binding_RecF"/>
</dbReference>
<dbReference type="GO" id="GO:0005524">
    <property type="term" value="F:ATP binding"/>
    <property type="evidence" value="ECO:0007669"/>
    <property type="project" value="UniProtKB-UniRule"/>
</dbReference>
<dbReference type="HOGENOM" id="CLU_040267_0_0_6"/>
<evidence type="ECO:0000256" key="5">
    <source>
        <dbReference type="ARBA" id="ARBA00023125"/>
    </source>
</evidence>
<dbReference type="InterPro" id="IPR003395">
    <property type="entry name" value="RecF/RecN/SMC_N"/>
</dbReference>
<keyword evidence="4 6" id="KW-0067">ATP-binding</keyword>
<dbReference type="Proteomes" id="UP000032430">
    <property type="component" value="Chromosome I"/>
</dbReference>
<dbReference type="InterPro" id="IPR027417">
    <property type="entry name" value="P-loop_NTPase"/>
</dbReference>
<reference evidence="9" key="1">
    <citation type="submission" date="2014-09" db="EMBL/GenBank/DDBJ databases">
        <authorList>
            <person name="Gomez-Valero L."/>
        </authorList>
    </citation>
    <scope>NUCLEOTIDE SEQUENCE [LARGE SCALE GENOMIC DNA]</scope>
    <source>
        <strain evidence="9">ATCC700992</strain>
    </source>
</reference>
<dbReference type="SUPFAM" id="SSF52540">
    <property type="entry name" value="P-loop containing nucleoside triphosphate hydrolases"/>
    <property type="match status" value="1"/>
</dbReference>
<keyword evidence="2 6" id="KW-0235">DNA replication</keyword>
<dbReference type="GO" id="GO:0006302">
    <property type="term" value="P:double-strand break repair"/>
    <property type="evidence" value="ECO:0007669"/>
    <property type="project" value="TreeGrafter"/>
</dbReference>
<dbReference type="KEGG" id="lfa:LFA_0003"/>
<keyword evidence="1 6" id="KW-0963">Cytoplasm</keyword>
<feature type="domain" description="RecF/RecN/SMC N-terminal" evidence="7">
    <location>
        <begin position="3"/>
        <end position="329"/>
    </location>
</feature>
<dbReference type="AlphaFoldDB" id="A0A098G0K3"/>
<comment type="similarity">
    <text evidence="6">Belongs to the RecF family.</text>
</comment>
<keyword evidence="5 6" id="KW-0238">DNA-binding</keyword>
<dbReference type="GO" id="GO:0009432">
    <property type="term" value="P:SOS response"/>
    <property type="evidence" value="ECO:0007669"/>
    <property type="project" value="UniProtKB-UniRule"/>
</dbReference>
<dbReference type="InterPro" id="IPR042174">
    <property type="entry name" value="RecF_2"/>
</dbReference>
<comment type="subcellular location">
    <subcellularLocation>
        <location evidence="6">Cytoplasm</location>
    </subcellularLocation>
</comment>
<protein>
    <recommendedName>
        <fullName evidence="6">DNA replication and repair protein RecF</fullName>
    </recommendedName>
</protein>
<name>A0A098G0K3_9GAMM</name>
<evidence type="ECO:0000313" key="9">
    <source>
        <dbReference type="Proteomes" id="UP000032430"/>
    </source>
</evidence>
<dbReference type="GO" id="GO:0003697">
    <property type="term" value="F:single-stranded DNA binding"/>
    <property type="evidence" value="ECO:0007669"/>
    <property type="project" value="UniProtKB-UniRule"/>
</dbReference>
<dbReference type="Pfam" id="PF02463">
    <property type="entry name" value="SMC_N"/>
    <property type="match status" value="1"/>
</dbReference>
<dbReference type="EMBL" id="LN614827">
    <property type="protein sequence ID" value="CEG55491.1"/>
    <property type="molecule type" value="Genomic_DNA"/>
</dbReference>
<dbReference type="GO" id="GO:0000731">
    <property type="term" value="P:DNA synthesis involved in DNA repair"/>
    <property type="evidence" value="ECO:0007669"/>
    <property type="project" value="TreeGrafter"/>
</dbReference>
<keyword evidence="6" id="KW-0234">DNA repair</keyword>
<dbReference type="Gene3D" id="3.40.50.300">
    <property type="entry name" value="P-loop containing nucleotide triphosphate hydrolases"/>
    <property type="match status" value="1"/>
</dbReference>
<keyword evidence="6" id="KW-0227">DNA damage</keyword>
<dbReference type="NCBIfam" id="TIGR00611">
    <property type="entry name" value="recf"/>
    <property type="match status" value="1"/>
</dbReference>
<evidence type="ECO:0000256" key="3">
    <source>
        <dbReference type="ARBA" id="ARBA00022741"/>
    </source>
</evidence>
<organism evidence="8 9">
    <name type="scientific">Legionella fallonii LLAP-10</name>
    <dbReference type="NCBI Taxonomy" id="1212491"/>
    <lineage>
        <taxon>Bacteria</taxon>
        <taxon>Pseudomonadati</taxon>
        <taxon>Pseudomonadota</taxon>
        <taxon>Gammaproteobacteria</taxon>
        <taxon>Legionellales</taxon>
        <taxon>Legionellaceae</taxon>
        <taxon>Legionella</taxon>
    </lineage>
</organism>
<gene>
    <name evidence="6 8" type="primary">recF</name>
    <name evidence="8" type="ORF">LFA_0003</name>
</gene>
<keyword evidence="6" id="KW-0742">SOS response</keyword>
<keyword evidence="3 6" id="KW-0547">Nucleotide-binding</keyword>
<dbReference type="GO" id="GO:0006260">
    <property type="term" value="P:DNA replication"/>
    <property type="evidence" value="ECO:0007669"/>
    <property type="project" value="UniProtKB-UniRule"/>
</dbReference>
<evidence type="ECO:0000259" key="7">
    <source>
        <dbReference type="Pfam" id="PF02463"/>
    </source>
</evidence>
<comment type="function">
    <text evidence="6">The RecF protein is involved in DNA metabolism; it is required for DNA replication and normal SOS inducibility. RecF binds preferentially to single-stranded, linear DNA. It also seems to bind ATP.</text>
</comment>
<dbReference type="STRING" id="1212491.LFA_0003"/>
<evidence type="ECO:0000256" key="6">
    <source>
        <dbReference type="HAMAP-Rule" id="MF_00365"/>
    </source>
</evidence>
<dbReference type="OrthoDB" id="9803889at2"/>
<accession>A0A098G0K3</accession>
<feature type="binding site" evidence="6">
    <location>
        <begin position="30"/>
        <end position="37"/>
    </location>
    <ligand>
        <name>ATP</name>
        <dbReference type="ChEBI" id="CHEBI:30616"/>
    </ligand>
</feature>
<evidence type="ECO:0000256" key="1">
    <source>
        <dbReference type="ARBA" id="ARBA00022490"/>
    </source>
</evidence>
<sequence>MILTDLKIHHLRNLSSTHLSLNSRFNFIVGPNGSGKTSILEALYILSCGHSFRSREISPIVSHGESTLTIFAKSLSQDTISIQKSCSEPTQIKLNNQYCTSTSQLAYALPCQVFYSDIFQIIDAGPSVRRAVLDWGLFHVKPNYLSLLKEYKKVLKQRNALLKMHAPYSHFVPWDNQLSSLADEINLLREDYFSLWQVSFARILQELTDINCSITYYKGWDKKNCGHSLKDILANYFEQDNQRLFTQYGAHQADVIIDCEHTKAKHYLSRGQQKIILFALKLAQSELLDHECMYLVDDFAAELDEIHQMKLLKYFLGRKGQYFITTNTSLLATNQLISSESAATFHINNGHVNA</sequence>
<keyword evidence="9" id="KW-1185">Reference proteome</keyword>
<evidence type="ECO:0000256" key="2">
    <source>
        <dbReference type="ARBA" id="ARBA00022705"/>
    </source>
</evidence>
<dbReference type="GO" id="GO:0005737">
    <property type="term" value="C:cytoplasm"/>
    <property type="evidence" value="ECO:0007669"/>
    <property type="project" value="UniProtKB-SubCell"/>
</dbReference>
<dbReference type="PANTHER" id="PTHR32182:SF0">
    <property type="entry name" value="DNA REPLICATION AND REPAIR PROTEIN RECF"/>
    <property type="match status" value="1"/>
</dbReference>
<dbReference type="Gene3D" id="1.20.1050.90">
    <property type="entry name" value="RecF/RecN/SMC, N-terminal domain"/>
    <property type="match status" value="1"/>
</dbReference>
<dbReference type="HAMAP" id="MF_00365">
    <property type="entry name" value="RecF"/>
    <property type="match status" value="1"/>
</dbReference>
<evidence type="ECO:0000256" key="4">
    <source>
        <dbReference type="ARBA" id="ARBA00022840"/>
    </source>
</evidence>
<dbReference type="PANTHER" id="PTHR32182">
    <property type="entry name" value="DNA REPLICATION AND REPAIR PROTEIN RECF"/>
    <property type="match status" value="1"/>
</dbReference>
<proteinExistence type="inferred from homology"/>